<dbReference type="Proteomes" id="UP000694402">
    <property type="component" value="Unassembled WGS sequence"/>
</dbReference>
<dbReference type="PANTHER" id="PTHR10845:SF145">
    <property type="entry name" value="REGULATOR OF G-PROTEIN SIGNALING 19"/>
    <property type="match status" value="1"/>
</dbReference>
<evidence type="ECO:0000313" key="16">
    <source>
        <dbReference type="Ensembl" id="ENSOTSP00005050148.2"/>
    </source>
</evidence>
<keyword evidence="6" id="KW-0832">Ubl conjugation</keyword>
<keyword evidence="17" id="KW-1185">Reference proteome</keyword>
<dbReference type="PROSITE" id="PS50132">
    <property type="entry name" value="RGS"/>
    <property type="match status" value="1"/>
</dbReference>
<keyword evidence="11" id="KW-0449">Lipoprotein</keyword>
<protein>
    <recommendedName>
        <fullName evidence="14">Regulator of G-protein signaling 20</fullName>
    </recommendedName>
</protein>
<dbReference type="InterPro" id="IPR036305">
    <property type="entry name" value="RGS_sf"/>
</dbReference>
<dbReference type="GO" id="GO:0007186">
    <property type="term" value="P:G protein-coupled receptor signaling pathway"/>
    <property type="evidence" value="ECO:0007669"/>
    <property type="project" value="UniProtKB-ARBA"/>
</dbReference>
<dbReference type="AlphaFoldDB" id="A0A8C8GJ95"/>
<evidence type="ECO:0000313" key="17">
    <source>
        <dbReference type="Proteomes" id="UP000694402"/>
    </source>
</evidence>
<accession>A0A8C8GJ95</accession>
<proteinExistence type="predicted"/>
<dbReference type="PRINTS" id="PR01301">
    <property type="entry name" value="RGSPROTEIN"/>
</dbReference>
<keyword evidence="9" id="KW-0325">Glycoprotein</keyword>
<evidence type="ECO:0000256" key="14">
    <source>
        <dbReference type="ARBA" id="ARBA00069194"/>
    </source>
</evidence>
<organism evidence="16 17">
    <name type="scientific">Oncorhynchus tshawytscha</name>
    <name type="common">Chinook salmon</name>
    <name type="synonym">Salmo tshawytscha</name>
    <dbReference type="NCBI Taxonomy" id="74940"/>
    <lineage>
        <taxon>Eukaryota</taxon>
        <taxon>Metazoa</taxon>
        <taxon>Chordata</taxon>
        <taxon>Craniata</taxon>
        <taxon>Vertebrata</taxon>
        <taxon>Euteleostomi</taxon>
        <taxon>Actinopterygii</taxon>
        <taxon>Neopterygii</taxon>
        <taxon>Teleostei</taxon>
        <taxon>Protacanthopterygii</taxon>
        <taxon>Salmoniformes</taxon>
        <taxon>Salmonidae</taxon>
        <taxon>Salmoninae</taxon>
        <taxon>Oncorhynchus</taxon>
    </lineage>
</organism>
<keyword evidence="8" id="KW-0564">Palmitate</keyword>
<keyword evidence="10" id="KW-0539">Nucleus</keyword>
<dbReference type="FunFam" id="1.10.167.10:FF:000015">
    <property type="entry name" value="Regulator of G-protein signaling 17"/>
    <property type="match status" value="1"/>
</dbReference>
<comment type="function">
    <text evidence="12">Inhibits signal transduction by increasing the GTPase activity of G protein alpha subunits thereby driving them into their inactive GDP-bound form. Binds selectively to G(z)-alpha and G(alpha)-i2 subunits, accelerates their GTPase activity and regulates their signaling activities. The G(z)-alpha activity is inhibited by the phosphorylation and palmitoylation of the G-protein. Negatively regulates mu-opioid receptor-mediated activation of the G-proteins.</text>
</comment>
<evidence type="ECO:0000256" key="12">
    <source>
        <dbReference type="ARBA" id="ARBA00055468"/>
    </source>
</evidence>
<dbReference type="GeneTree" id="ENSGT00940000160391"/>
<dbReference type="FunFam" id="1.10.196.10:FF:000001">
    <property type="entry name" value="Regulator of G-protein signaling 8"/>
    <property type="match status" value="1"/>
</dbReference>
<dbReference type="Pfam" id="PF00615">
    <property type="entry name" value="RGS"/>
    <property type="match status" value="1"/>
</dbReference>
<evidence type="ECO:0000259" key="15">
    <source>
        <dbReference type="PROSITE" id="PS50132"/>
    </source>
</evidence>
<evidence type="ECO:0000256" key="11">
    <source>
        <dbReference type="ARBA" id="ARBA00023288"/>
    </source>
</evidence>
<dbReference type="InterPro" id="IPR016137">
    <property type="entry name" value="RGS"/>
</dbReference>
<dbReference type="InterPro" id="IPR044926">
    <property type="entry name" value="RGS_subdomain_2"/>
</dbReference>
<evidence type="ECO:0000256" key="3">
    <source>
        <dbReference type="ARBA" id="ARBA00004635"/>
    </source>
</evidence>
<evidence type="ECO:0000256" key="6">
    <source>
        <dbReference type="ARBA" id="ARBA00022843"/>
    </source>
</evidence>
<evidence type="ECO:0000256" key="5">
    <source>
        <dbReference type="ARBA" id="ARBA00022700"/>
    </source>
</evidence>
<dbReference type="Gene3D" id="1.10.167.10">
    <property type="entry name" value="Regulator of G-protein Signalling 4, domain 2"/>
    <property type="match status" value="1"/>
</dbReference>
<keyword evidence="7" id="KW-0472">Membrane</keyword>
<gene>
    <name evidence="16" type="primary">RGS17</name>
</gene>
<evidence type="ECO:0000256" key="4">
    <source>
        <dbReference type="ARBA" id="ARBA00022490"/>
    </source>
</evidence>
<evidence type="ECO:0000256" key="7">
    <source>
        <dbReference type="ARBA" id="ARBA00023136"/>
    </source>
</evidence>
<sequence length="198" mass="23331">MTVSEMSPSRAQRQTNTQRPNTCCFCWCCCCSCSWNEEDRRRKSLQTHLETISNCEPSTKPTLEEMSVWSQSFDKLMKNPAGRNVFREFLRTEYSEENMLFWLACEDLKQEMNKNTVEEKARMIYEDYISVLSPKEVSLDSRVREVINRKIQEPTPHTFEDAQLQIYTLMHRDSYPRFLNSSLYRSLVHPGSHTSSES</sequence>
<evidence type="ECO:0000256" key="10">
    <source>
        <dbReference type="ARBA" id="ARBA00023242"/>
    </source>
</evidence>
<dbReference type="InterPro" id="IPR024066">
    <property type="entry name" value="RGS_subdom1/3"/>
</dbReference>
<dbReference type="GO" id="GO:0016020">
    <property type="term" value="C:membrane"/>
    <property type="evidence" value="ECO:0007669"/>
    <property type="project" value="UniProtKB-SubCell"/>
</dbReference>
<dbReference type="SUPFAM" id="SSF48097">
    <property type="entry name" value="Regulator of G-protein signaling, RGS"/>
    <property type="match status" value="1"/>
</dbReference>
<comment type="subunit">
    <text evidence="13">Forms a complex with G(alpha)z/i2 subunits and mu-opioid receptors; the formation of this complex results in mu-opioid receptor desensitization. Interacts with OPRM1.</text>
</comment>
<evidence type="ECO:0000256" key="2">
    <source>
        <dbReference type="ARBA" id="ARBA00004496"/>
    </source>
</evidence>
<dbReference type="GO" id="GO:0009968">
    <property type="term" value="P:negative regulation of signal transduction"/>
    <property type="evidence" value="ECO:0007669"/>
    <property type="project" value="UniProtKB-KW"/>
</dbReference>
<keyword evidence="4" id="KW-0963">Cytoplasm</keyword>
<dbReference type="SMART" id="SM00315">
    <property type="entry name" value="RGS"/>
    <property type="match status" value="1"/>
</dbReference>
<evidence type="ECO:0000256" key="8">
    <source>
        <dbReference type="ARBA" id="ARBA00023139"/>
    </source>
</evidence>
<dbReference type="GO" id="GO:0005634">
    <property type="term" value="C:nucleus"/>
    <property type="evidence" value="ECO:0007669"/>
    <property type="project" value="UniProtKB-SubCell"/>
</dbReference>
<dbReference type="Ensembl" id="ENSOTST00005054553.2">
    <property type="protein sequence ID" value="ENSOTSP00005050148.2"/>
    <property type="gene ID" value="ENSOTSG00005024267.2"/>
</dbReference>
<keyword evidence="5" id="KW-0734">Signal transduction inhibitor</keyword>
<dbReference type="PANTHER" id="PTHR10845">
    <property type="entry name" value="REGULATOR OF G PROTEIN SIGNALING"/>
    <property type="match status" value="1"/>
</dbReference>
<reference evidence="16" key="1">
    <citation type="submission" date="2025-08" db="UniProtKB">
        <authorList>
            <consortium name="Ensembl"/>
        </authorList>
    </citation>
    <scope>IDENTIFICATION</scope>
</reference>
<comment type="subcellular location">
    <subcellularLocation>
        <location evidence="2">Cytoplasm</location>
    </subcellularLocation>
    <subcellularLocation>
        <location evidence="3">Membrane</location>
        <topology evidence="3">Lipid-anchor</topology>
    </subcellularLocation>
    <subcellularLocation>
        <location evidence="1">Nucleus</location>
    </subcellularLocation>
</comment>
<name>A0A8C8GJ95_ONCTS</name>
<reference evidence="16" key="2">
    <citation type="submission" date="2025-09" db="UniProtKB">
        <authorList>
            <consortium name="Ensembl"/>
        </authorList>
    </citation>
    <scope>IDENTIFICATION</scope>
</reference>
<feature type="domain" description="RGS" evidence="15">
    <location>
        <begin position="72"/>
        <end position="188"/>
    </location>
</feature>
<evidence type="ECO:0000256" key="1">
    <source>
        <dbReference type="ARBA" id="ARBA00004123"/>
    </source>
</evidence>
<evidence type="ECO:0000256" key="13">
    <source>
        <dbReference type="ARBA" id="ARBA00062637"/>
    </source>
</evidence>
<dbReference type="GO" id="GO:0005737">
    <property type="term" value="C:cytoplasm"/>
    <property type="evidence" value="ECO:0007669"/>
    <property type="project" value="UniProtKB-SubCell"/>
</dbReference>
<dbReference type="Gene3D" id="1.10.196.10">
    <property type="match status" value="2"/>
</dbReference>
<evidence type="ECO:0000256" key="9">
    <source>
        <dbReference type="ARBA" id="ARBA00023180"/>
    </source>
</evidence>